<evidence type="ECO:0000256" key="5">
    <source>
        <dbReference type="ARBA" id="ARBA00022692"/>
    </source>
</evidence>
<evidence type="ECO:0000259" key="10">
    <source>
        <dbReference type="PROSITE" id="PS50850"/>
    </source>
</evidence>
<feature type="transmembrane region" description="Helical" evidence="9">
    <location>
        <begin position="174"/>
        <end position="193"/>
    </location>
</feature>
<dbReference type="InterPro" id="IPR004638">
    <property type="entry name" value="EmrB-like"/>
</dbReference>
<dbReference type="PANTHER" id="PTHR42718">
    <property type="entry name" value="MAJOR FACILITATOR SUPERFAMILY MULTIDRUG TRANSPORTER MFSC"/>
    <property type="match status" value="1"/>
</dbReference>
<keyword evidence="12" id="KW-1185">Reference proteome</keyword>
<keyword evidence="6 9" id="KW-1133">Transmembrane helix</keyword>
<feature type="transmembrane region" description="Helical" evidence="9">
    <location>
        <begin position="488"/>
        <end position="508"/>
    </location>
</feature>
<feature type="transmembrane region" description="Helical" evidence="9">
    <location>
        <begin position="339"/>
        <end position="359"/>
    </location>
</feature>
<dbReference type="CDD" id="cd17503">
    <property type="entry name" value="MFS_LmrB_MDR_like"/>
    <property type="match status" value="1"/>
</dbReference>
<evidence type="ECO:0000256" key="7">
    <source>
        <dbReference type="ARBA" id="ARBA00023136"/>
    </source>
</evidence>
<feature type="transmembrane region" description="Helical" evidence="9">
    <location>
        <begin position="277"/>
        <end position="298"/>
    </location>
</feature>
<dbReference type="RefSeq" id="WP_275474020.1">
    <property type="nucleotide sequence ID" value="NZ_CP162940.1"/>
</dbReference>
<protein>
    <submittedName>
        <fullName evidence="11">DHA2 family efflux MFS transporter permease subunit</fullName>
    </submittedName>
</protein>
<dbReference type="PROSITE" id="PS50850">
    <property type="entry name" value="MFS"/>
    <property type="match status" value="1"/>
</dbReference>
<organism evidence="11 12">
    <name type="scientific">Alicyclobacillus fastidiosus</name>
    <dbReference type="NCBI Taxonomy" id="392011"/>
    <lineage>
        <taxon>Bacteria</taxon>
        <taxon>Bacillati</taxon>
        <taxon>Bacillota</taxon>
        <taxon>Bacilli</taxon>
        <taxon>Bacillales</taxon>
        <taxon>Alicyclobacillaceae</taxon>
        <taxon>Alicyclobacillus</taxon>
    </lineage>
</organism>
<proteinExistence type="inferred from homology"/>
<keyword evidence="5 9" id="KW-0812">Transmembrane</keyword>
<dbReference type="PRINTS" id="PR01036">
    <property type="entry name" value="TCRTETB"/>
</dbReference>
<dbReference type="Gene3D" id="1.20.1250.20">
    <property type="entry name" value="MFS general substrate transporter like domains"/>
    <property type="match status" value="1"/>
</dbReference>
<keyword evidence="4" id="KW-1003">Cell membrane</keyword>
<feature type="region of interest" description="Disordered" evidence="8">
    <location>
        <begin position="517"/>
        <end position="540"/>
    </location>
</feature>
<comment type="similarity">
    <text evidence="2">Belongs to the major facilitator superfamily. EmrB family.</text>
</comment>
<evidence type="ECO:0000256" key="6">
    <source>
        <dbReference type="ARBA" id="ARBA00022989"/>
    </source>
</evidence>
<accession>A0ABV5AJT8</accession>
<feature type="transmembrane region" description="Helical" evidence="9">
    <location>
        <begin position="21"/>
        <end position="42"/>
    </location>
</feature>
<feature type="domain" description="Major facilitator superfamily (MFS) profile" evidence="10">
    <location>
        <begin position="20"/>
        <end position="512"/>
    </location>
</feature>
<reference evidence="11 12" key="1">
    <citation type="journal article" date="2024" name="Int. J. Mol. Sci.">
        <title>Exploration of Alicyclobacillus spp. Genome in Search of Antibiotic Resistance.</title>
        <authorList>
            <person name="Bucka-Kolendo J."/>
            <person name="Kiousi D.E."/>
            <person name="Dekowska A."/>
            <person name="Mikolajczuk-Szczyrba A."/>
            <person name="Karadedos D.M."/>
            <person name="Michael P."/>
            <person name="Galanis A."/>
            <person name="Sokolowska B."/>
        </authorList>
    </citation>
    <scope>NUCLEOTIDE SEQUENCE [LARGE SCALE GENOMIC DNA]</scope>
    <source>
        <strain evidence="11 12">KKP 3000</strain>
    </source>
</reference>
<dbReference type="InterPro" id="IPR011701">
    <property type="entry name" value="MFS"/>
</dbReference>
<name>A0ABV5AJT8_9BACL</name>
<evidence type="ECO:0000256" key="4">
    <source>
        <dbReference type="ARBA" id="ARBA00022475"/>
    </source>
</evidence>
<evidence type="ECO:0000256" key="1">
    <source>
        <dbReference type="ARBA" id="ARBA00004651"/>
    </source>
</evidence>
<gene>
    <name evidence="11" type="ORF">KKP3000_001754</name>
</gene>
<evidence type="ECO:0000313" key="11">
    <source>
        <dbReference type="EMBL" id="MFB5192549.1"/>
    </source>
</evidence>
<dbReference type="PANTHER" id="PTHR42718:SF9">
    <property type="entry name" value="MAJOR FACILITATOR SUPERFAMILY MULTIDRUG TRANSPORTER MFSC"/>
    <property type="match status" value="1"/>
</dbReference>
<dbReference type="InterPro" id="IPR036259">
    <property type="entry name" value="MFS_trans_sf"/>
</dbReference>
<feature type="transmembrane region" description="Helical" evidence="9">
    <location>
        <begin position="111"/>
        <end position="136"/>
    </location>
</feature>
<evidence type="ECO:0000256" key="2">
    <source>
        <dbReference type="ARBA" id="ARBA00008537"/>
    </source>
</evidence>
<evidence type="ECO:0000256" key="9">
    <source>
        <dbReference type="SAM" id="Phobius"/>
    </source>
</evidence>
<evidence type="ECO:0000256" key="8">
    <source>
        <dbReference type="SAM" id="MobiDB-lite"/>
    </source>
</evidence>
<dbReference type="InterPro" id="IPR020846">
    <property type="entry name" value="MFS_dom"/>
</dbReference>
<dbReference type="Gene3D" id="1.20.1720.10">
    <property type="entry name" value="Multidrug resistance protein D"/>
    <property type="match status" value="1"/>
</dbReference>
<keyword evidence="3" id="KW-0813">Transport</keyword>
<feature type="transmembrane region" description="Helical" evidence="9">
    <location>
        <begin position="310"/>
        <end position="327"/>
    </location>
</feature>
<keyword evidence="7 9" id="KW-0472">Membrane</keyword>
<dbReference type="SUPFAM" id="SSF103473">
    <property type="entry name" value="MFS general substrate transporter"/>
    <property type="match status" value="2"/>
</dbReference>
<evidence type="ECO:0000313" key="12">
    <source>
        <dbReference type="Proteomes" id="UP001579974"/>
    </source>
</evidence>
<feature type="transmembrane region" description="Helical" evidence="9">
    <location>
        <begin position="205"/>
        <end position="224"/>
    </location>
</feature>
<sequence>MEEAVQHQYEIDKIKAPAVQLIIIILGVFMAILDTSIVNVAIPTMENELSASTAQIQWVLTAYMLTLGVLIPISGWLTDRFGARNLFLLALLVFTIGSALCGASWNLSSIIFFRVIQAIGGAFMQPVAMSMIFRIFPPHRRGTIMGVLGIAMMVAPACGPVLSGYFVDDASWRLIFYVNVPFGIAAVILGYFFLHHFPHQKKGKLDVWGLMVSVIGFFLLLYGFNEVSSDGWSSATVVLSLIGGIFFLLVFIIIELKVEHPILNLRVLNNYMFSMSLIISSIIFTAMFVGIFLLPLYLQNTMGYTALRTGLFMTPAALASAVIMPISGRLFDRVGARPLAFFGVLIFTISSLGFTTLGTESSSGYIQWMYIIRSIGMAMTMMPVMTAGMNTVPMQLVNQGTAMSNTIRQVSSSLGTAILTSYMTNQTKLDTTHLAWKVTASTYQGQSLLQLQHAFEAKGMAASQALVAAEDMIYGLISKLGFVSGLDATFYVSTILSIVAWVCIWFYGSKKERAIRESRRAPKKQKTAGEPVLLLEAGKR</sequence>
<comment type="subcellular location">
    <subcellularLocation>
        <location evidence="1">Cell membrane</location>
        <topology evidence="1">Multi-pass membrane protein</topology>
    </subcellularLocation>
</comment>
<feature type="transmembrane region" description="Helical" evidence="9">
    <location>
        <begin position="143"/>
        <end position="162"/>
    </location>
</feature>
<feature type="transmembrane region" description="Helical" evidence="9">
    <location>
        <begin position="236"/>
        <end position="256"/>
    </location>
</feature>
<dbReference type="EMBL" id="JBDXSU010000024">
    <property type="protein sequence ID" value="MFB5192549.1"/>
    <property type="molecule type" value="Genomic_DNA"/>
</dbReference>
<feature type="transmembrane region" description="Helical" evidence="9">
    <location>
        <begin position="54"/>
        <end position="74"/>
    </location>
</feature>
<dbReference type="Proteomes" id="UP001579974">
    <property type="component" value="Unassembled WGS sequence"/>
</dbReference>
<comment type="caution">
    <text evidence="11">The sequence shown here is derived from an EMBL/GenBank/DDBJ whole genome shotgun (WGS) entry which is preliminary data.</text>
</comment>
<evidence type="ECO:0000256" key="3">
    <source>
        <dbReference type="ARBA" id="ARBA00022448"/>
    </source>
</evidence>
<feature type="transmembrane region" description="Helical" evidence="9">
    <location>
        <begin position="86"/>
        <end position="105"/>
    </location>
</feature>
<dbReference type="NCBIfam" id="TIGR00711">
    <property type="entry name" value="efflux_EmrB"/>
    <property type="match status" value="1"/>
</dbReference>
<dbReference type="Pfam" id="PF07690">
    <property type="entry name" value="MFS_1"/>
    <property type="match status" value="1"/>
</dbReference>